<proteinExistence type="predicted"/>
<accession>Q8FLT9</accession>
<sequence>MRVKEHNPKGNIMSISTQTAKLVDLVARVHGPNHPHLAEVKSLFHEVNNQLQAPQQDEVRSKLARIRELSNDFQTPSDGCEGYQMMDASLADYEAEVLANLNS</sequence>
<organism evidence="1 2">
    <name type="scientific">Corynebacterium efficiens (strain DSM 44549 / YS-314 / AJ 12310 / JCM 11189 / NBRC 100395)</name>
    <dbReference type="NCBI Taxonomy" id="196164"/>
    <lineage>
        <taxon>Bacteria</taxon>
        <taxon>Bacillati</taxon>
        <taxon>Actinomycetota</taxon>
        <taxon>Actinomycetes</taxon>
        <taxon>Mycobacteriales</taxon>
        <taxon>Corynebacteriaceae</taxon>
        <taxon>Corynebacterium</taxon>
    </lineage>
</organism>
<dbReference type="HOGENOM" id="CLU_2259003_0_0_11"/>
<evidence type="ECO:0008006" key="3">
    <source>
        <dbReference type="Google" id="ProtNLM"/>
    </source>
</evidence>
<protein>
    <recommendedName>
        <fullName evidence="3">Iron-sulfur cluster repair di-iron protein, ric</fullName>
    </recommendedName>
</protein>
<dbReference type="EMBL" id="BA000035">
    <property type="protein sequence ID" value="BAC19581.1"/>
    <property type="molecule type" value="Genomic_DNA"/>
</dbReference>
<keyword evidence="2" id="KW-1185">Reference proteome</keyword>
<dbReference type="AlphaFoldDB" id="Q8FLT9"/>
<evidence type="ECO:0000313" key="1">
    <source>
        <dbReference type="EMBL" id="BAC19581.1"/>
    </source>
</evidence>
<name>Q8FLT9_COREF</name>
<reference evidence="1 2" key="1">
    <citation type="journal article" date="2003" name="Genome Res.">
        <title>Comparative complete genome sequence analysis of the amino acid replacements responsible for the thermostability of Corynebacterium efficiens.</title>
        <authorList>
            <person name="Nishio Y."/>
            <person name="Nakamura Y."/>
            <person name="Kawarabayasi Y."/>
            <person name="Usuda Y."/>
            <person name="Kimura E."/>
            <person name="Sugimoto S."/>
            <person name="Matsui K."/>
            <person name="Yamagishi A."/>
            <person name="Kikuchi H."/>
            <person name="Ikeo K."/>
            <person name="Gojobori T."/>
        </authorList>
    </citation>
    <scope>NUCLEOTIDE SEQUENCE [LARGE SCALE GENOMIC DNA]</scope>
    <source>
        <strain evidence="2">DSM 44549 / YS-314 / AJ 12310 / JCM 11189 / NBRC 100395</strain>
    </source>
</reference>
<evidence type="ECO:0000313" key="2">
    <source>
        <dbReference type="Proteomes" id="UP000001409"/>
    </source>
</evidence>
<dbReference type="KEGG" id="cef:CE2771"/>
<dbReference type="STRING" id="196164.gene:10743219"/>
<dbReference type="eggNOG" id="COG2846">
    <property type="taxonomic scope" value="Bacteria"/>
</dbReference>
<dbReference type="Proteomes" id="UP000001409">
    <property type="component" value="Chromosome"/>
</dbReference>